<evidence type="ECO:0008006" key="15">
    <source>
        <dbReference type="Google" id="ProtNLM"/>
    </source>
</evidence>
<dbReference type="PANTHER" id="PTHR11923:SF114">
    <property type="entry name" value="FI02050P-RELATED"/>
    <property type="match status" value="1"/>
</dbReference>
<evidence type="ECO:0000256" key="4">
    <source>
        <dbReference type="ARBA" id="ARBA00022692"/>
    </source>
</evidence>
<feature type="transmembrane region" description="Helical" evidence="11">
    <location>
        <begin position="22"/>
        <end position="45"/>
    </location>
</feature>
<dbReference type="GO" id="GO:0005886">
    <property type="term" value="C:plasma membrane"/>
    <property type="evidence" value="ECO:0007669"/>
    <property type="project" value="UniProtKB-SubCell"/>
</dbReference>
<evidence type="ECO:0000313" key="12">
    <source>
        <dbReference type="EMBL" id="JAS42696.1"/>
    </source>
</evidence>
<evidence type="ECO:0000256" key="7">
    <source>
        <dbReference type="ARBA" id="ARBA00023157"/>
    </source>
</evidence>
<dbReference type="PRINTS" id="PR01610">
    <property type="entry name" value="CD36ANTIGEN"/>
</dbReference>
<sequence length="492" mass="55064">MPHLQTRESLTSRSVGGCCAKVCFFGFGGVIATVGLLLCLLWPLLTGRLIGSQLALTKGSRSYEMWAETPIPMYFKIYMFNWTNPNTSLHGPERPAFTQLGPYVFTEHHSKKNVTYNDNNNTITYLNQKQWHFIPEMSNGTLSDRVTNLNVVAMTVGWYCLSLKKWERMIVNGILSLHLLNEGLVKTDTVGNLLFDGSNDKLLSILHLLKPYIKTLPDMDKFGWFYKRNMSSTADGVFTMGSGLGSIDDLGLMTAWNYRNRSVYPGECGRIHGTYGEEFPPNSVYQSDITLYANDLCSVLNLKRQKASSVMGIPSVLFAGGSDVFSNSTTCYCRNSSACPASGVRDLGLCNGSPAMVSWPHFYLADPSYRNAVVGMNPDAEHHQFYMNMAEVTSVPLVVRGRMQLNILMQTVPDIDLYKNIKWTVMPMMWFSQEADLTPELASQMGVLVQLVNWGRWVLLTGGVVGLFLVLIGLVLHFRGTLRTNDDDRLLQ</sequence>
<dbReference type="InterPro" id="IPR005428">
    <property type="entry name" value="CD36/SCARB1/SNMP1"/>
</dbReference>
<dbReference type="PRINTS" id="PR01609">
    <property type="entry name" value="CD36FAMILY"/>
</dbReference>
<organism evidence="12">
    <name type="scientific">Cuerna arida</name>
    <dbReference type="NCBI Taxonomy" id="1464854"/>
    <lineage>
        <taxon>Eukaryota</taxon>
        <taxon>Metazoa</taxon>
        <taxon>Ecdysozoa</taxon>
        <taxon>Arthropoda</taxon>
        <taxon>Hexapoda</taxon>
        <taxon>Insecta</taxon>
        <taxon>Pterygota</taxon>
        <taxon>Neoptera</taxon>
        <taxon>Paraneoptera</taxon>
        <taxon>Hemiptera</taxon>
        <taxon>Auchenorrhyncha</taxon>
        <taxon>Membracoidea</taxon>
        <taxon>Cicadellidae</taxon>
        <taxon>Cicadellinae</taxon>
        <taxon>Proconiini</taxon>
        <taxon>Cuerna</taxon>
    </lineage>
</organism>
<dbReference type="AlphaFoldDB" id="A0A1B6EXE3"/>
<dbReference type="EMBL" id="GECZ01019821">
    <property type="protein sequence ID" value="JAS49948.1"/>
    <property type="molecule type" value="Transcribed_RNA"/>
</dbReference>
<keyword evidence="3" id="KW-1003">Cell membrane</keyword>
<evidence type="ECO:0000256" key="5">
    <source>
        <dbReference type="ARBA" id="ARBA00022989"/>
    </source>
</evidence>
<dbReference type="Pfam" id="PF01130">
    <property type="entry name" value="CD36"/>
    <property type="match status" value="1"/>
</dbReference>
<evidence type="ECO:0000256" key="2">
    <source>
        <dbReference type="ARBA" id="ARBA00010532"/>
    </source>
</evidence>
<feature type="disulfide bond" evidence="10">
    <location>
        <begin position="333"/>
        <end position="339"/>
    </location>
</feature>
<dbReference type="PANTHER" id="PTHR11923">
    <property type="entry name" value="SCAVENGER RECEPTOR CLASS B TYPE-1 SR-B1"/>
    <property type="match status" value="1"/>
</dbReference>
<feature type="transmembrane region" description="Helical" evidence="11">
    <location>
        <begin position="454"/>
        <end position="476"/>
    </location>
</feature>
<accession>A0A1B6EXE3</accession>
<feature type="disulfide bond" evidence="10">
    <location>
        <begin position="297"/>
        <end position="350"/>
    </location>
</feature>
<evidence type="ECO:0000313" key="13">
    <source>
        <dbReference type="EMBL" id="JAS48953.1"/>
    </source>
</evidence>
<dbReference type="EMBL" id="GECZ01027073">
    <property type="protein sequence ID" value="JAS42696.1"/>
    <property type="molecule type" value="Transcribed_RNA"/>
</dbReference>
<keyword evidence="6 11" id="KW-0472">Membrane</keyword>
<evidence type="ECO:0000256" key="3">
    <source>
        <dbReference type="ARBA" id="ARBA00022475"/>
    </source>
</evidence>
<evidence type="ECO:0000256" key="11">
    <source>
        <dbReference type="SAM" id="Phobius"/>
    </source>
</evidence>
<name>A0A1B6EXE3_9HEMI</name>
<dbReference type="InterPro" id="IPR002159">
    <property type="entry name" value="CD36_fam"/>
</dbReference>
<dbReference type="GO" id="GO:0005737">
    <property type="term" value="C:cytoplasm"/>
    <property type="evidence" value="ECO:0007669"/>
    <property type="project" value="TreeGrafter"/>
</dbReference>
<dbReference type="GO" id="GO:0005044">
    <property type="term" value="F:scavenger receptor activity"/>
    <property type="evidence" value="ECO:0007669"/>
    <property type="project" value="TreeGrafter"/>
</dbReference>
<evidence type="ECO:0000256" key="1">
    <source>
        <dbReference type="ARBA" id="ARBA00004651"/>
    </source>
</evidence>
<comment type="similarity">
    <text evidence="2">Belongs to the CD36 family.</text>
</comment>
<protein>
    <recommendedName>
        <fullName evidence="15">Scavenger receptor class B member 1</fullName>
    </recommendedName>
</protein>
<keyword evidence="8" id="KW-0675">Receptor</keyword>
<keyword evidence="4 11" id="KW-0812">Transmembrane</keyword>
<gene>
    <name evidence="13" type="ORF">g.41962</name>
    <name evidence="12" type="ORF">g.41973</name>
    <name evidence="14" type="ORF">g.41984</name>
</gene>
<feature type="disulfide bond" evidence="10">
    <location>
        <begin position="268"/>
        <end position="331"/>
    </location>
</feature>
<keyword evidence="5 11" id="KW-1133">Transmembrane helix</keyword>
<evidence type="ECO:0000256" key="10">
    <source>
        <dbReference type="PIRSR" id="PIRSR605428-52"/>
    </source>
</evidence>
<evidence type="ECO:0000313" key="14">
    <source>
        <dbReference type="EMBL" id="JAS49948.1"/>
    </source>
</evidence>
<keyword evidence="7 10" id="KW-1015">Disulfide bond</keyword>
<keyword evidence="9" id="KW-0325">Glycoprotein</keyword>
<evidence type="ECO:0000256" key="6">
    <source>
        <dbReference type="ARBA" id="ARBA00023136"/>
    </source>
</evidence>
<reference evidence="12" key="1">
    <citation type="submission" date="2015-11" db="EMBL/GenBank/DDBJ databases">
        <title>De novo transcriptome assembly of four potential Pierce s Disease insect vectors from Arizona vineyards.</title>
        <authorList>
            <person name="Tassone E.E."/>
        </authorList>
    </citation>
    <scope>NUCLEOTIDE SEQUENCE</scope>
</reference>
<comment type="subcellular location">
    <subcellularLocation>
        <location evidence="1">Cell membrane</location>
        <topology evidence="1">Multi-pass membrane protein</topology>
    </subcellularLocation>
</comment>
<evidence type="ECO:0000256" key="9">
    <source>
        <dbReference type="ARBA" id="ARBA00023180"/>
    </source>
</evidence>
<evidence type="ECO:0000256" key="8">
    <source>
        <dbReference type="ARBA" id="ARBA00023170"/>
    </source>
</evidence>
<dbReference type="EMBL" id="GECZ01020816">
    <property type="protein sequence ID" value="JAS48953.1"/>
    <property type="molecule type" value="Transcribed_RNA"/>
</dbReference>
<proteinExistence type="inferred from homology"/>